<feature type="transmembrane region" description="Helical" evidence="1">
    <location>
        <begin position="275"/>
        <end position="301"/>
    </location>
</feature>
<dbReference type="InterPro" id="IPR050256">
    <property type="entry name" value="Glycosyltransferase_2"/>
</dbReference>
<proteinExistence type="predicted"/>
<feature type="transmembrane region" description="Helical" evidence="1">
    <location>
        <begin position="308"/>
        <end position="329"/>
    </location>
</feature>
<feature type="domain" description="DUF2062" evidence="3">
    <location>
        <begin position="258"/>
        <end position="378"/>
    </location>
</feature>
<organism evidence="4">
    <name type="scientific">uncultured Desulfovibrio sp</name>
    <dbReference type="NCBI Taxonomy" id="167968"/>
    <lineage>
        <taxon>Bacteria</taxon>
        <taxon>Pseudomonadati</taxon>
        <taxon>Thermodesulfobacteriota</taxon>
        <taxon>Desulfovibrionia</taxon>
        <taxon>Desulfovibrionales</taxon>
        <taxon>Desulfovibrionaceae</taxon>
        <taxon>Desulfovibrio</taxon>
        <taxon>environmental samples</taxon>
    </lineage>
</organism>
<dbReference type="InterPro" id="IPR029044">
    <property type="entry name" value="Nucleotide-diphossugar_trans"/>
</dbReference>
<dbReference type="GO" id="GO:0016740">
    <property type="term" value="F:transferase activity"/>
    <property type="evidence" value="ECO:0007669"/>
    <property type="project" value="UniProtKB-KW"/>
</dbReference>
<keyword evidence="1" id="KW-1133">Transmembrane helix</keyword>
<keyword evidence="1" id="KW-0812">Transmembrane</keyword>
<feature type="transmembrane region" description="Helical" evidence="1">
    <location>
        <begin position="356"/>
        <end position="381"/>
    </location>
</feature>
<dbReference type="Pfam" id="PF00535">
    <property type="entry name" value="Glycos_transf_2"/>
    <property type="match status" value="1"/>
</dbReference>
<evidence type="ECO:0000259" key="3">
    <source>
        <dbReference type="Pfam" id="PF09835"/>
    </source>
</evidence>
<keyword evidence="1" id="KW-0472">Membrane</keyword>
<dbReference type="PANTHER" id="PTHR48090">
    <property type="entry name" value="UNDECAPRENYL-PHOSPHATE 4-DEOXY-4-FORMAMIDO-L-ARABINOSE TRANSFERASE-RELATED"/>
    <property type="match status" value="1"/>
</dbReference>
<feature type="domain" description="Glycosyltransferase 2-like" evidence="2">
    <location>
        <begin position="13"/>
        <end position="127"/>
    </location>
</feature>
<dbReference type="CDD" id="cd04179">
    <property type="entry name" value="DPM_DPG-synthase_like"/>
    <property type="match status" value="1"/>
</dbReference>
<dbReference type="InterPro" id="IPR001173">
    <property type="entry name" value="Glyco_trans_2-like"/>
</dbReference>
<reference evidence="4" key="1">
    <citation type="submission" date="2016-04" db="EMBL/GenBank/DDBJ databases">
        <authorList>
            <person name="Evans L.H."/>
            <person name="Alamgir A."/>
            <person name="Owens N."/>
            <person name="Weber N.D."/>
            <person name="Virtaneva K."/>
            <person name="Barbian K."/>
            <person name="Babar A."/>
            <person name="Rosenke K."/>
        </authorList>
    </citation>
    <scope>NUCLEOTIDE SEQUENCE</scope>
    <source>
        <strain evidence="4">92-2</strain>
    </source>
</reference>
<dbReference type="PANTHER" id="PTHR48090:SF7">
    <property type="entry name" value="RFBJ PROTEIN"/>
    <property type="match status" value="1"/>
</dbReference>
<gene>
    <name evidence="4" type="ORF">KM92DES2_20458</name>
</gene>
<sequence>MSGQGRMPPVIAVVIPVYNHRESLRDVVQRALNQCRTVIVVDDGSTDGSADSLEGLPITLVRLPRNGGKGAALLSGAAEAARLGATHMITLDADGQHYPEDIPLFLQAIAQHPGAIIVGCRDFNVPHVPGSSRFGRAFSAFWMRVQTGERVRDMQSGFRAYPLRVLDCLKFTEPGYAFEIEVLVRAAWAGFDVREIDIRVYYPPREERISHFKALKDNVRISLLNTRLTIRALVPVPFRQHSVDGQGSISLLRPMDSLRRLLADRATPWQLGRSAAVAIAVSTLPLPGLQSILLLLCIGWLRLNRLCALAMIPLTWPPFVPGLGVLLGYRLRKGSWLTEFSVQTLGYEAPQRILDWFAGALVLAPLLGLLAGAIVGALAYLAARGMVSIPQGGGKGSGLAD</sequence>
<dbReference type="EMBL" id="FLUP01000002">
    <property type="protein sequence ID" value="SBW12361.1"/>
    <property type="molecule type" value="Genomic_DNA"/>
</dbReference>
<evidence type="ECO:0000259" key="2">
    <source>
        <dbReference type="Pfam" id="PF00535"/>
    </source>
</evidence>
<evidence type="ECO:0000313" key="4">
    <source>
        <dbReference type="EMBL" id="SBW12361.1"/>
    </source>
</evidence>
<evidence type="ECO:0000256" key="1">
    <source>
        <dbReference type="SAM" id="Phobius"/>
    </source>
</evidence>
<dbReference type="SUPFAM" id="SSF53448">
    <property type="entry name" value="Nucleotide-diphospho-sugar transferases"/>
    <property type="match status" value="1"/>
</dbReference>
<name>A0A212KL21_9BACT</name>
<protein>
    <submittedName>
        <fullName evidence="4">Putative Undecaprenyl-phosphate glycosyltransferase</fullName>
    </submittedName>
</protein>
<dbReference type="AlphaFoldDB" id="A0A212KL21"/>
<accession>A0A212KL21</accession>
<dbReference type="Gene3D" id="3.90.550.10">
    <property type="entry name" value="Spore Coat Polysaccharide Biosynthesis Protein SpsA, Chain A"/>
    <property type="match status" value="1"/>
</dbReference>
<dbReference type="Pfam" id="PF09835">
    <property type="entry name" value="DUF2062"/>
    <property type="match status" value="1"/>
</dbReference>
<dbReference type="InterPro" id="IPR018639">
    <property type="entry name" value="DUF2062"/>
</dbReference>
<keyword evidence="4" id="KW-0808">Transferase</keyword>